<evidence type="ECO:0008006" key="5">
    <source>
        <dbReference type="Google" id="ProtNLM"/>
    </source>
</evidence>
<keyword evidence="4" id="KW-1185">Reference proteome</keyword>
<dbReference type="EMBL" id="CP131061">
    <property type="protein sequence ID" value="WNY27682.1"/>
    <property type="molecule type" value="Genomic_DNA"/>
</dbReference>
<proteinExistence type="predicted"/>
<feature type="compositionally biased region" description="Basic and acidic residues" evidence="2">
    <location>
        <begin position="183"/>
        <end position="194"/>
    </location>
</feature>
<evidence type="ECO:0000313" key="4">
    <source>
        <dbReference type="Proteomes" id="UP001304970"/>
    </source>
</evidence>
<evidence type="ECO:0000256" key="2">
    <source>
        <dbReference type="SAM" id="MobiDB-lite"/>
    </source>
</evidence>
<dbReference type="AlphaFoldDB" id="A0AA96ZY22"/>
<reference evidence="3 4" key="1">
    <citation type="submission" date="2023-07" db="EMBL/GenBank/DDBJ databases">
        <title>Closed genome sequence of Methanosarcinaceae archaeon Am2.</title>
        <authorList>
            <person name="Poehlein A."/>
            <person name="Protasov E."/>
            <person name="Platt K."/>
            <person name="Reeh H."/>
            <person name="Daniel R."/>
            <person name="Brune A."/>
        </authorList>
    </citation>
    <scope>NUCLEOTIDE SEQUENCE [LARGE SCALE GENOMIC DNA]</scope>
    <source>
        <strain evidence="3 4">Am2</strain>
    </source>
</reference>
<name>A0AA96ZY22_9EURY</name>
<evidence type="ECO:0000256" key="1">
    <source>
        <dbReference type="ARBA" id="ARBA00022994"/>
    </source>
</evidence>
<keyword evidence="1" id="KW-0484">Methanogenesis</keyword>
<dbReference type="NCBIfam" id="TIGR03260">
    <property type="entry name" value="met_CoM_red_D"/>
    <property type="match status" value="1"/>
</dbReference>
<protein>
    <recommendedName>
        <fullName evidence="5">Methyl-coenzyme M reductase operon protein D</fullName>
    </recommendedName>
</protein>
<dbReference type="Pfam" id="PF02505">
    <property type="entry name" value="MCR_D"/>
    <property type="match status" value="1"/>
</dbReference>
<organism evidence="3 4">
    <name type="scientific">Methanolapillus ohkumae</name>
    <dbReference type="NCBI Taxonomy" id="3028298"/>
    <lineage>
        <taxon>Archaea</taxon>
        <taxon>Methanobacteriati</taxon>
        <taxon>Methanobacteriota</taxon>
        <taxon>Stenosarchaea group</taxon>
        <taxon>Methanomicrobia</taxon>
        <taxon>Methanosarcinales</taxon>
        <taxon>Methanosarcinaceae</taxon>
        <taxon>Methanolapillus</taxon>
    </lineage>
</organism>
<dbReference type="GO" id="GO:0015948">
    <property type="term" value="P:methanogenesis"/>
    <property type="evidence" value="ECO:0007669"/>
    <property type="project" value="UniProtKB-KW"/>
</dbReference>
<dbReference type="Proteomes" id="UP001304970">
    <property type="component" value="Chromosome"/>
</dbReference>
<dbReference type="GeneID" id="89228910"/>
<gene>
    <name evidence="3" type="ORF">MsAm2_14870</name>
</gene>
<dbReference type="RefSeq" id="WP_338097641.1">
    <property type="nucleotide sequence ID" value="NZ_CP131061.1"/>
</dbReference>
<feature type="region of interest" description="Disordered" evidence="2">
    <location>
        <begin position="170"/>
        <end position="194"/>
    </location>
</feature>
<evidence type="ECO:0000313" key="3">
    <source>
        <dbReference type="EMBL" id="WNY27682.1"/>
    </source>
</evidence>
<dbReference type="InterPro" id="IPR003901">
    <property type="entry name" value="Me_CoM_Rdtase_D"/>
</dbReference>
<accession>A0AA96ZY22</accession>
<sequence length="194" mass="21632">MTNPTESGMNCPEQPELGDTVQIEIVPQRILSPETSEKLLGKIYDCEGIVRVMVQGSRLPDAVGYGPGKGKKVSHPLKKSIEVEGQEINMRVSLGRLRVEVMGEEYVEEIRQACQESFGFPFEFYVGTFFKKHATVVDYAKMGPCADETLLGMTDPKAKLDQIVYIKKENGSEENKTQTQPDEECKSTCGCDRD</sequence>